<dbReference type="EMBL" id="UINC01192455">
    <property type="protein sequence ID" value="SVE07607.1"/>
    <property type="molecule type" value="Genomic_DNA"/>
</dbReference>
<sequence length="61" mass="6816">LVSELKVIASAKGVESIVTDRDRLKLRRNGDYISLGGKFPRLTKKKAGPRLREVKKLLLAL</sequence>
<accession>A0A383AID6</accession>
<proteinExistence type="predicted"/>
<evidence type="ECO:0000313" key="1">
    <source>
        <dbReference type="EMBL" id="SVE07607.1"/>
    </source>
</evidence>
<organism evidence="1">
    <name type="scientific">marine metagenome</name>
    <dbReference type="NCBI Taxonomy" id="408172"/>
    <lineage>
        <taxon>unclassified sequences</taxon>
        <taxon>metagenomes</taxon>
        <taxon>ecological metagenomes</taxon>
    </lineage>
</organism>
<name>A0A383AID6_9ZZZZ</name>
<dbReference type="AlphaFoldDB" id="A0A383AID6"/>
<feature type="non-terminal residue" evidence="1">
    <location>
        <position position="1"/>
    </location>
</feature>
<protein>
    <submittedName>
        <fullName evidence="1">Uncharacterized protein</fullName>
    </submittedName>
</protein>
<gene>
    <name evidence="1" type="ORF">METZ01_LOCUS460461</name>
</gene>
<reference evidence="1" key="1">
    <citation type="submission" date="2018-05" db="EMBL/GenBank/DDBJ databases">
        <authorList>
            <person name="Lanie J.A."/>
            <person name="Ng W.-L."/>
            <person name="Kazmierczak K.M."/>
            <person name="Andrzejewski T.M."/>
            <person name="Davidsen T.M."/>
            <person name="Wayne K.J."/>
            <person name="Tettelin H."/>
            <person name="Glass J.I."/>
            <person name="Rusch D."/>
            <person name="Podicherti R."/>
            <person name="Tsui H.-C.T."/>
            <person name="Winkler M.E."/>
        </authorList>
    </citation>
    <scope>NUCLEOTIDE SEQUENCE</scope>
</reference>